<dbReference type="AlphaFoldDB" id="A0A645D586"/>
<comment type="caution">
    <text evidence="2">The sequence shown here is derived from an EMBL/GenBank/DDBJ whole genome shotgun (WGS) entry which is preliminary data.</text>
</comment>
<feature type="compositionally biased region" description="Basic residues" evidence="1">
    <location>
        <begin position="95"/>
        <end position="108"/>
    </location>
</feature>
<reference evidence="2" key="1">
    <citation type="submission" date="2019-08" db="EMBL/GenBank/DDBJ databases">
        <authorList>
            <person name="Kucharzyk K."/>
            <person name="Murdoch R.W."/>
            <person name="Higgins S."/>
            <person name="Loffler F."/>
        </authorList>
    </citation>
    <scope>NUCLEOTIDE SEQUENCE</scope>
</reference>
<feature type="region of interest" description="Disordered" evidence="1">
    <location>
        <begin position="45"/>
        <end position="153"/>
    </location>
</feature>
<feature type="region of interest" description="Disordered" evidence="1">
    <location>
        <begin position="1"/>
        <end position="28"/>
    </location>
</feature>
<gene>
    <name evidence="2" type="ORF">SDC9_131733</name>
</gene>
<sequence length="153" mass="17895">MRGYTKHRARNDAAERAPERKCPDGQILERRAIQKQNIERIAAARANRKHNSRELTACVSPSHQHNGGHAQRKRRELERVHPLAKQQHANEHHHGGIHKVQRGRHARGQVRIGRIQQNCGQPLPCDKREQRVPQEPSFEQDRLFVGRRQNRRQ</sequence>
<evidence type="ECO:0000256" key="1">
    <source>
        <dbReference type="SAM" id="MobiDB-lite"/>
    </source>
</evidence>
<organism evidence="2">
    <name type="scientific">bioreactor metagenome</name>
    <dbReference type="NCBI Taxonomy" id="1076179"/>
    <lineage>
        <taxon>unclassified sequences</taxon>
        <taxon>metagenomes</taxon>
        <taxon>ecological metagenomes</taxon>
    </lineage>
</organism>
<name>A0A645D586_9ZZZZ</name>
<feature type="compositionally biased region" description="Basic and acidic residues" evidence="1">
    <location>
        <begin position="10"/>
        <end position="28"/>
    </location>
</feature>
<evidence type="ECO:0000313" key="2">
    <source>
        <dbReference type="EMBL" id="MPM84660.1"/>
    </source>
</evidence>
<accession>A0A645D586</accession>
<dbReference type="EMBL" id="VSSQ01033150">
    <property type="protein sequence ID" value="MPM84660.1"/>
    <property type="molecule type" value="Genomic_DNA"/>
</dbReference>
<protein>
    <submittedName>
        <fullName evidence="2">Uncharacterized protein</fullName>
    </submittedName>
</protein>
<proteinExistence type="predicted"/>